<sequence>MSLGQVEELCGDVTKWRTTPNVCIVQQCNCVTMLPHGLSRTLTDAFSGYTNSYGRRRHLTRNTSTIDSRPEPGTVELCECEGKPLVANIFGQFMLGKNTGRQMSPLPHDDDHMRRGKAADTSKNRQLFFTKGL</sequence>
<dbReference type="EMBL" id="JAWQEG010000033">
    <property type="protein sequence ID" value="KAK3895670.1"/>
    <property type="molecule type" value="Genomic_DNA"/>
</dbReference>
<accession>A0AAE1GPC4</accession>
<dbReference type="Proteomes" id="UP001286313">
    <property type="component" value="Unassembled WGS sequence"/>
</dbReference>
<dbReference type="Gene3D" id="3.40.220.10">
    <property type="entry name" value="Leucine Aminopeptidase, subunit E, domain 1"/>
    <property type="match status" value="1"/>
</dbReference>
<evidence type="ECO:0000313" key="3">
    <source>
        <dbReference type="Proteomes" id="UP001286313"/>
    </source>
</evidence>
<reference evidence="2" key="1">
    <citation type="submission" date="2023-10" db="EMBL/GenBank/DDBJ databases">
        <title>Genome assemblies of two species of porcelain crab, Petrolisthes cinctipes and Petrolisthes manimaculis (Anomura: Porcellanidae).</title>
        <authorList>
            <person name="Angst P."/>
        </authorList>
    </citation>
    <scope>NUCLEOTIDE SEQUENCE</scope>
    <source>
        <strain evidence="2">PB745_01</strain>
        <tissue evidence="2">Gill</tissue>
    </source>
</reference>
<protein>
    <submittedName>
        <fullName evidence="2">Uncharacterized protein</fullName>
    </submittedName>
</protein>
<organism evidence="2 3">
    <name type="scientific">Petrolisthes cinctipes</name>
    <name type="common">Flat porcelain crab</name>
    <dbReference type="NCBI Taxonomy" id="88211"/>
    <lineage>
        <taxon>Eukaryota</taxon>
        <taxon>Metazoa</taxon>
        <taxon>Ecdysozoa</taxon>
        <taxon>Arthropoda</taxon>
        <taxon>Crustacea</taxon>
        <taxon>Multicrustacea</taxon>
        <taxon>Malacostraca</taxon>
        <taxon>Eumalacostraca</taxon>
        <taxon>Eucarida</taxon>
        <taxon>Decapoda</taxon>
        <taxon>Pleocyemata</taxon>
        <taxon>Anomura</taxon>
        <taxon>Galatheoidea</taxon>
        <taxon>Porcellanidae</taxon>
        <taxon>Petrolisthes</taxon>
    </lineage>
</organism>
<feature type="compositionally biased region" description="Basic and acidic residues" evidence="1">
    <location>
        <begin position="107"/>
        <end position="121"/>
    </location>
</feature>
<dbReference type="AlphaFoldDB" id="A0AAE1GPC4"/>
<dbReference type="InterPro" id="IPR043472">
    <property type="entry name" value="Macro_dom-like"/>
</dbReference>
<name>A0AAE1GPC4_PETCI</name>
<evidence type="ECO:0000313" key="2">
    <source>
        <dbReference type="EMBL" id="KAK3895670.1"/>
    </source>
</evidence>
<keyword evidence="3" id="KW-1185">Reference proteome</keyword>
<feature type="region of interest" description="Disordered" evidence="1">
    <location>
        <begin position="100"/>
        <end position="121"/>
    </location>
</feature>
<gene>
    <name evidence="2" type="ORF">Pcinc_000593</name>
</gene>
<comment type="caution">
    <text evidence="2">The sequence shown here is derived from an EMBL/GenBank/DDBJ whole genome shotgun (WGS) entry which is preliminary data.</text>
</comment>
<dbReference type="SUPFAM" id="SSF52949">
    <property type="entry name" value="Macro domain-like"/>
    <property type="match status" value="1"/>
</dbReference>
<evidence type="ECO:0000256" key="1">
    <source>
        <dbReference type="SAM" id="MobiDB-lite"/>
    </source>
</evidence>
<proteinExistence type="predicted"/>